<reference evidence="1" key="2">
    <citation type="journal article" date="2021" name="PeerJ">
        <title>Extensive microbial diversity within the chicken gut microbiome revealed by metagenomics and culture.</title>
        <authorList>
            <person name="Gilroy R."/>
            <person name="Ravi A."/>
            <person name="Getino M."/>
            <person name="Pursley I."/>
            <person name="Horton D.L."/>
            <person name="Alikhan N.F."/>
            <person name="Baker D."/>
            <person name="Gharbi K."/>
            <person name="Hall N."/>
            <person name="Watson M."/>
            <person name="Adriaenssens E.M."/>
            <person name="Foster-Nyarko E."/>
            <person name="Jarju S."/>
            <person name="Secka A."/>
            <person name="Antonio M."/>
            <person name="Oren A."/>
            <person name="Chaudhuri R.R."/>
            <person name="La Ragione R."/>
            <person name="Hildebrand F."/>
            <person name="Pallen M.J."/>
        </authorList>
    </citation>
    <scope>NUCLEOTIDE SEQUENCE</scope>
    <source>
        <strain evidence="1">8207</strain>
    </source>
</reference>
<dbReference type="Proteomes" id="UP000823630">
    <property type="component" value="Unassembled WGS sequence"/>
</dbReference>
<dbReference type="AlphaFoldDB" id="A0A9D9DCY2"/>
<evidence type="ECO:0000313" key="2">
    <source>
        <dbReference type="Proteomes" id="UP000823630"/>
    </source>
</evidence>
<gene>
    <name evidence="1" type="ORF">IAC69_03495</name>
</gene>
<proteinExistence type="predicted"/>
<dbReference type="EMBL" id="JADINC010000055">
    <property type="protein sequence ID" value="MBO8425514.1"/>
    <property type="molecule type" value="Genomic_DNA"/>
</dbReference>
<organism evidence="1 2">
    <name type="scientific">Candidatus Enterousia avistercoris</name>
    <dbReference type="NCBI Taxonomy" id="2840788"/>
    <lineage>
        <taxon>Bacteria</taxon>
        <taxon>Pseudomonadati</taxon>
        <taxon>Pseudomonadota</taxon>
        <taxon>Alphaproteobacteria</taxon>
        <taxon>Candidatus Enterousia</taxon>
    </lineage>
</organism>
<name>A0A9D9DCY2_9PROT</name>
<accession>A0A9D9DCY2</accession>
<evidence type="ECO:0000313" key="1">
    <source>
        <dbReference type="EMBL" id="MBO8425514.1"/>
    </source>
</evidence>
<protein>
    <submittedName>
        <fullName evidence="1">Uncharacterized protein</fullName>
    </submittedName>
</protein>
<sequence length="226" mass="25617">MNAKASTTAQKLLNLYRQEHVIFGGWAAVNQVFVNESTPEILRELRELPTGKNLAKHIENLRSGKTPMDSIDHELLPYGGMMTETVATVPLTPDEWRELESGLNEFTTDQEGLNRIQQLNVIKKFGDQWLVAIRAALGARPDLMDTWTIVMKTYRAYYLWKVANDILEQPLSERARAQLQADMPEYETYLPMFGDAGTELLEKLRSFITTMKPVDTDAAPDAQTKA</sequence>
<reference evidence="1" key="1">
    <citation type="submission" date="2020-10" db="EMBL/GenBank/DDBJ databases">
        <authorList>
            <person name="Gilroy R."/>
        </authorList>
    </citation>
    <scope>NUCLEOTIDE SEQUENCE</scope>
    <source>
        <strain evidence="1">8207</strain>
    </source>
</reference>
<comment type="caution">
    <text evidence="1">The sequence shown here is derived from an EMBL/GenBank/DDBJ whole genome shotgun (WGS) entry which is preliminary data.</text>
</comment>